<dbReference type="EC" id="2.4.1.-" evidence="10"/>
<keyword evidence="6 10" id="KW-0735">Signal-anchor</keyword>
<protein>
    <recommendedName>
        <fullName evidence="10">Hexosyltransferase</fullName>
        <ecNumber evidence="10">2.4.1.-</ecNumber>
    </recommendedName>
</protein>
<evidence type="ECO:0000256" key="3">
    <source>
        <dbReference type="ARBA" id="ARBA00022676"/>
    </source>
</evidence>
<proteinExistence type="inferred from homology"/>
<evidence type="ECO:0000256" key="7">
    <source>
        <dbReference type="ARBA" id="ARBA00022989"/>
    </source>
</evidence>
<evidence type="ECO:0000313" key="11">
    <source>
        <dbReference type="EMBL" id="CAH0111711.1"/>
    </source>
</evidence>
<comment type="subcellular location">
    <subcellularLocation>
        <location evidence="1 10">Golgi apparatus membrane</location>
        <topology evidence="1 10">Single-pass type II membrane protein</topology>
    </subcellularLocation>
</comment>
<dbReference type="OrthoDB" id="5957813at2759"/>
<evidence type="ECO:0000256" key="10">
    <source>
        <dbReference type="RuleBase" id="RU363063"/>
    </source>
</evidence>
<keyword evidence="3 10" id="KW-0328">Glycosyltransferase</keyword>
<dbReference type="GO" id="GO:0006493">
    <property type="term" value="P:protein O-linked glycosylation"/>
    <property type="evidence" value="ECO:0007669"/>
    <property type="project" value="TreeGrafter"/>
</dbReference>
<evidence type="ECO:0000256" key="6">
    <source>
        <dbReference type="ARBA" id="ARBA00022968"/>
    </source>
</evidence>
<organism evidence="11 12">
    <name type="scientific">Daphnia galeata</name>
    <dbReference type="NCBI Taxonomy" id="27404"/>
    <lineage>
        <taxon>Eukaryota</taxon>
        <taxon>Metazoa</taxon>
        <taxon>Ecdysozoa</taxon>
        <taxon>Arthropoda</taxon>
        <taxon>Crustacea</taxon>
        <taxon>Branchiopoda</taxon>
        <taxon>Diplostraca</taxon>
        <taxon>Cladocera</taxon>
        <taxon>Anomopoda</taxon>
        <taxon>Daphniidae</taxon>
        <taxon>Daphnia</taxon>
    </lineage>
</organism>
<name>A0A8J2WNU1_9CRUS</name>
<dbReference type="Gene3D" id="3.90.550.50">
    <property type="match status" value="1"/>
</dbReference>
<evidence type="ECO:0000256" key="4">
    <source>
        <dbReference type="ARBA" id="ARBA00022679"/>
    </source>
</evidence>
<comment type="similarity">
    <text evidence="2 10">Belongs to the glycosyltransferase 31 family.</text>
</comment>
<dbReference type="InterPro" id="IPR002659">
    <property type="entry name" value="Glyco_trans_31"/>
</dbReference>
<keyword evidence="12" id="KW-1185">Reference proteome</keyword>
<keyword evidence="9 10" id="KW-0472">Membrane</keyword>
<evidence type="ECO:0000256" key="2">
    <source>
        <dbReference type="ARBA" id="ARBA00008661"/>
    </source>
</evidence>
<evidence type="ECO:0000256" key="5">
    <source>
        <dbReference type="ARBA" id="ARBA00022692"/>
    </source>
</evidence>
<dbReference type="Proteomes" id="UP000789390">
    <property type="component" value="Unassembled WGS sequence"/>
</dbReference>
<evidence type="ECO:0000313" key="12">
    <source>
        <dbReference type="Proteomes" id="UP000789390"/>
    </source>
</evidence>
<dbReference type="GO" id="GO:0016758">
    <property type="term" value="F:hexosyltransferase activity"/>
    <property type="evidence" value="ECO:0007669"/>
    <property type="project" value="InterPro"/>
</dbReference>
<keyword evidence="7 10" id="KW-1133">Transmembrane helix</keyword>
<dbReference type="EMBL" id="CAKKLH010000315">
    <property type="protein sequence ID" value="CAH0111711.1"/>
    <property type="molecule type" value="Genomic_DNA"/>
</dbReference>
<gene>
    <name evidence="11" type="ORF">DGAL_LOCUS15365</name>
</gene>
<dbReference type="GO" id="GO:0000139">
    <property type="term" value="C:Golgi membrane"/>
    <property type="evidence" value="ECO:0007669"/>
    <property type="project" value="UniProtKB-SubCell"/>
</dbReference>
<dbReference type="FunFam" id="3.90.550.50:FF:000072">
    <property type="entry name" value="Hexosyltransferase"/>
    <property type="match status" value="1"/>
</dbReference>
<dbReference type="PANTHER" id="PTHR11214">
    <property type="entry name" value="BETA-1,3-N-ACETYLGLUCOSAMINYLTRANSFERASE"/>
    <property type="match status" value="1"/>
</dbReference>
<dbReference type="PANTHER" id="PTHR11214:SF334">
    <property type="entry name" value="HEXOSYLTRANSFERASE"/>
    <property type="match status" value="1"/>
</dbReference>
<keyword evidence="8 10" id="KW-0333">Golgi apparatus</keyword>
<sequence length="504" mass="57799">MNSNNPLSSRFKRWNRAHFSITFTVLLIVVMCSSFYFIHFVQPATENYQQGNQQLRPLTNETTSSGVNCQQMSISTIITDTQNVSFQVCQNEKINLSISLETEKESHRKTNATLIEQIKLCQQQQQKNQTDSLRKNNSNNSTTITSFDRKLFNYMSTFLRDTTYPGVENYTRYTVARLGMSHLAGIEPLKPEYGPVINNVTLLRYPLTISPCQNGNVSIKQNSVFIAVISAPGNFDKRNTIRQTWRNHLKVDYHNSSMSLAGFAFILGLTNHNETQIKIKEEATTYGDVIQIEMADFYRNLSLKVAGLFNWLYKYCHHKIDFLFKVDDDVYVNVRNLVQFVKSHNRSAQSIYGLSAVNLFPARGGKWGVTMEEWPWRDYPRYFYGPAVIFPGRTILPLLAAFQTTPLMPIDDLYYSGICIEKANVTIRCSINSTSVFTMVPPVACNVRLYVSWLTSSANQMNHSHWNTEDFYHNRTQQCIIVAGTNGNSNMTIDPNEPVNFYFE</sequence>
<reference evidence="11" key="1">
    <citation type="submission" date="2021-11" db="EMBL/GenBank/DDBJ databases">
        <authorList>
            <person name="Schell T."/>
        </authorList>
    </citation>
    <scope>NUCLEOTIDE SEQUENCE</scope>
    <source>
        <strain evidence="11">M5</strain>
    </source>
</reference>
<keyword evidence="5 10" id="KW-0812">Transmembrane</keyword>
<dbReference type="AlphaFoldDB" id="A0A8J2WNU1"/>
<evidence type="ECO:0000256" key="9">
    <source>
        <dbReference type="ARBA" id="ARBA00023136"/>
    </source>
</evidence>
<evidence type="ECO:0000256" key="1">
    <source>
        <dbReference type="ARBA" id="ARBA00004323"/>
    </source>
</evidence>
<accession>A0A8J2WNU1</accession>
<feature type="transmembrane region" description="Helical" evidence="10">
    <location>
        <begin position="21"/>
        <end position="41"/>
    </location>
</feature>
<comment type="caution">
    <text evidence="11">The sequence shown here is derived from an EMBL/GenBank/DDBJ whole genome shotgun (WGS) entry which is preliminary data.</text>
</comment>
<keyword evidence="4" id="KW-0808">Transferase</keyword>
<dbReference type="Pfam" id="PF01762">
    <property type="entry name" value="Galactosyl_T"/>
    <property type="match status" value="1"/>
</dbReference>
<evidence type="ECO:0000256" key="8">
    <source>
        <dbReference type="ARBA" id="ARBA00023034"/>
    </source>
</evidence>